<dbReference type="Proteomes" id="UP000015101">
    <property type="component" value="Unassembled WGS sequence"/>
</dbReference>
<dbReference type="InterPro" id="IPR036249">
    <property type="entry name" value="Thioredoxin-like_sf"/>
</dbReference>
<reference evidence="8" key="1">
    <citation type="submission" date="2012-12" db="EMBL/GenBank/DDBJ databases">
        <authorList>
            <person name="Hellsten U."/>
            <person name="Grimwood J."/>
            <person name="Chapman J.A."/>
            <person name="Shapiro H."/>
            <person name="Aerts A."/>
            <person name="Otillar R.P."/>
            <person name="Terry A.Y."/>
            <person name="Boore J.L."/>
            <person name="Simakov O."/>
            <person name="Marletaz F."/>
            <person name="Cho S.-J."/>
            <person name="Edsinger-Gonzales E."/>
            <person name="Havlak P."/>
            <person name="Kuo D.-H."/>
            <person name="Larsson T."/>
            <person name="Lv J."/>
            <person name="Arendt D."/>
            <person name="Savage R."/>
            <person name="Osoegawa K."/>
            <person name="de Jong P."/>
            <person name="Lindberg D.R."/>
            <person name="Seaver E.C."/>
            <person name="Weisblat D.A."/>
            <person name="Putnam N.H."/>
            <person name="Grigoriev I.V."/>
            <person name="Rokhsar D.S."/>
        </authorList>
    </citation>
    <scope>NUCLEOTIDE SEQUENCE</scope>
</reference>
<evidence type="ECO:0000256" key="1">
    <source>
        <dbReference type="ARBA" id="ARBA00007409"/>
    </source>
</evidence>
<dbReference type="EMBL" id="KB096325">
    <property type="protein sequence ID" value="ESO05481.1"/>
    <property type="molecule type" value="Genomic_DNA"/>
</dbReference>
<feature type="domain" description="GST N-terminal" evidence="4">
    <location>
        <begin position="8"/>
        <end position="85"/>
    </location>
</feature>
<dbReference type="FunCoup" id="T1G2W1">
    <property type="interactions" value="224"/>
</dbReference>
<evidence type="ECO:0000259" key="5">
    <source>
        <dbReference type="PROSITE" id="PS50405"/>
    </source>
</evidence>
<dbReference type="RefSeq" id="XP_009016114.1">
    <property type="nucleotide sequence ID" value="XM_009017866.1"/>
</dbReference>
<evidence type="ECO:0000256" key="2">
    <source>
        <dbReference type="ARBA" id="ARBA00022613"/>
    </source>
</evidence>
<dbReference type="OrthoDB" id="414243at2759"/>
<dbReference type="FunFam" id="1.20.1050.10:FF:000030">
    <property type="entry name" value="Glutathione S-transferase S1"/>
    <property type="match status" value="1"/>
</dbReference>
<dbReference type="Gene3D" id="1.20.1050.10">
    <property type="match status" value="1"/>
</dbReference>
<dbReference type="CTD" id="20215409"/>
<dbReference type="PANTHER" id="PTHR11571">
    <property type="entry name" value="GLUTATHIONE S-TRANSFERASE"/>
    <property type="match status" value="1"/>
</dbReference>
<comment type="similarity">
    <text evidence="1">Belongs to the GST superfamily.</text>
</comment>
<accession>T1G2W1</accession>
<dbReference type="STRING" id="6412.T1G2W1"/>
<gene>
    <name evidence="7" type="primary">20215409</name>
    <name evidence="6" type="ORF">HELRODRAFT_77319</name>
</gene>
<dbReference type="SUPFAM" id="SSF47616">
    <property type="entry name" value="GST C-terminal domain-like"/>
    <property type="match status" value="1"/>
</dbReference>
<dbReference type="GO" id="GO:0006749">
    <property type="term" value="P:glutathione metabolic process"/>
    <property type="evidence" value="ECO:0000318"/>
    <property type="project" value="GO_Central"/>
</dbReference>
<dbReference type="Gene3D" id="3.40.30.10">
    <property type="entry name" value="Glutaredoxin"/>
    <property type="match status" value="1"/>
</dbReference>
<dbReference type="AlphaFoldDB" id="T1G2W1"/>
<dbReference type="SFLD" id="SFLDG00363">
    <property type="entry name" value="AMPS_(cytGST):_Alpha-__Mu-__Pi"/>
    <property type="match status" value="1"/>
</dbReference>
<dbReference type="SUPFAM" id="SSF52833">
    <property type="entry name" value="Thioredoxin-like"/>
    <property type="match status" value="1"/>
</dbReference>
<dbReference type="SFLD" id="SFLDG01205">
    <property type="entry name" value="AMPS.1"/>
    <property type="match status" value="1"/>
</dbReference>
<dbReference type="InterPro" id="IPR050213">
    <property type="entry name" value="GST_superfamily"/>
</dbReference>
<dbReference type="FunFam" id="3.40.30.10:FF:000035">
    <property type="entry name" value="hematopoietic prostaglandin D synthase"/>
    <property type="match status" value="1"/>
</dbReference>
<sequence>MGDEVDPSKPILTYFNGRGRAEIIRLIFNVANVPYEDKRISKEEWQSLKPSTPFGQLPLLTMDNVVLCQSNTIARFLAKKYGLAGANEMENALCDMVVDCVEDALKPVLQIFFEKDDTKKLLMFAKFEREQLPVYMAALEKLLVSNRGEDGYFVGDNLTWADITVMNFREYLTMINVELSFGKYPIIATYIDRIAAVPKIAEWIDIRPKTDL</sequence>
<dbReference type="InterPro" id="IPR004045">
    <property type="entry name" value="Glutathione_S-Trfase_N"/>
</dbReference>
<dbReference type="PROSITE" id="PS50404">
    <property type="entry name" value="GST_NTER"/>
    <property type="match status" value="1"/>
</dbReference>
<dbReference type="eggNOG" id="KOG1695">
    <property type="taxonomic scope" value="Eukaryota"/>
</dbReference>
<dbReference type="HOGENOM" id="CLU_039475_1_0_1"/>
<comment type="function">
    <text evidence="3">S-crystallins are structural components of squids and octopi eye lens. Contains relatively little if any GST activity.</text>
</comment>
<dbReference type="InParanoid" id="T1G2W1"/>
<proteinExistence type="inferred from homology"/>
<dbReference type="GO" id="GO:0004364">
    <property type="term" value="F:glutathione transferase activity"/>
    <property type="evidence" value="ECO:0000318"/>
    <property type="project" value="GO_Central"/>
</dbReference>
<dbReference type="GeneID" id="20215409"/>
<name>T1G2W1_HELRO</name>
<evidence type="ECO:0008006" key="9">
    <source>
        <dbReference type="Google" id="ProtNLM"/>
    </source>
</evidence>
<dbReference type="Pfam" id="PF02798">
    <property type="entry name" value="GST_N"/>
    <property type="match status" value="1"/>
</dbReference>
<keyword evidence="2" id="KW-0273">Eye lens protein</keyword>
<feature type="domain" description="GST C-terminal" evidence="5">
    <location>
        <begin position="87"/>
        <end position="212"/>
    </location>
</feature>
<dbReference type="GO" id="GO:0005212">
    <property type="term" value="F:structural constituent of eye lens"/>
    <property type="evidence" value="ECO:0007669"/>
    <property type="project" value="UniProtKB-KW"/>
</dbReference>
<dbReference type="InterPro" id="IPR004046">
    <property type="entry name" value="GST_C"/>
</dbReference>
<evidence type="ECO:0000313" key="8">
    <source>
        <dbReference type="Proteomes" id="UP000015101"/>
    </source>
</evidence>
<protein>
    <recommendedName>
        <fullName evidence="9">Glutathione transferase</fullName>
    </recommendedName>
</protein>
<evidence type="ECO:0000313" key="7">
    <source>
        <dbReference type="EnsemblMetazoa" id="HelroP77319"/>
    </source>
</evidence>
<dbReference type="CDD" id="cd03039">
    <property type="entry name" value="GST_N_Sigma_like"/>
    <property type="match status" value="1"/>
</dbReference>
<evidence type="ECO:0000313" key="6">
    <source>
        <dbReference type="EMBL" id="ESO05481.1"/>
    </source>
</evidence>
<dbReference type="EMBL" id="AMQM01003787">
    <property type="status" value="NOT_ANNOTATED_CDS"/>
    <property type="molecule type" value="Genomic_DNA"/>
</dbReference>
<dbReference type="InterPro" id="IPR036282">
    <property type="entry name" value="Glutathione-S-Trfase_C_sf"/>
</dbReference>
<dbReference type="PROSITE" id="PS50405">
    <property type="entry name" value="GST_CTER"/>
    <property type="match status" value="1"/>
</dbReference>
<dbReference type="SFLD" id="SFLDS00019">
    <property type="entry name" value="Glutathione_Transferase_(cytos"/>
    <property type="match status" value="1"/>
</dbReference>
<dbReference type="InterPro" id="IPR010987">
    <property type="entry name" value="Glutathione-S-Trfase_C-like"/>
</dbReference>
<dbReference type="KEGG" id="hro:HELRODRAFT_77319"/>
<dbReference type="EnsemblMetazoa" id="HelroT77319">
    <property type="protein sequence ID" value="HelroP77319"/>
    <property type="gene ID" value="HelroG77319"/>
</dbReference>
<dbReference type="PANTHER" id="PTHR11571:SF150">
    <property type="entry name" value="GLUTATHIONE S-TRANSFERASE"/>
    <property type="match status" value="1"/>
</dbReference>
<evidence type="ECO:0000259" key="4">
    <source>
        <dbReference type="PROSITE" id="PS50404"/>
    </source>
</evidence>
<dbReference type="InterPro" id="IPR040079">
    <property type="entry name" value="Glutathione_S-Trfase"/>
</dbReference>
<reference evidence="6 8" key="2">
    <citation type="journal article" date="2013" name="Nature">
        <title>Insights into bilaterian evolution from three spiralian genomes.</title>
        <authorList>
            <person name="Simakov O."/>
            <person name="Marletaz F."/>
            <person name="Cho S.J."/>
            <person name="Edsinger-Gonzales E."/>
            <person name="Havlak P."/>
            <person name="Hellsten U."/>
            <person name="Kuo D.H."/>
            <person name="Larsson T."/>
            <person name="Lv J."/>
            <person name="Arendt D."/>
            <person name="Savage R."/>
            <person name="Osoegawa K."/>
            <person name="de Jong P."/>
            <person name="Grimwood J."/>
            <person name="Chapman J.A."/>
            <person name="Shapiro H."/>
            <person name="Aerts A."/>
            <person name="Otillar R.P."/>
            <person name="Terry A.Y."/>
            <person name="Boore J.L."/>
            <person name="Grigoriev I.V."/>
            <person name="Lindberg D.R."/>
            <person name="Seaver E.C."/>
            <person name="Weisblat D.A."/>
            <person name="Putnam N.H."/>
            <person name="Rokhsar D.S."/>
        </authorList>
    </citation>
    <scope>NUCLEOTIDE SEQUENCE</scope>
</reference>
<dbReference type="Pfam" id="PF14497">
    <property type="entry name" value="GST_C_3"/>
    <property type="match status" value="1"/>
</dbReference>
<dbReference type="OMA" id="AICDMIM"/>
<organism evidence="7 8">
    <name type="scientific">Helobdella robusta</name>
    <name type="common">Californian leech</name>
    <dbReference type="NCBI Taxonomy" id="6412"/>
    <lineage>
        <taxon>Eukaryota</taxon>
        <taxon>Metazoa</taxon>
        <taxon>Spiralia</taxon>
        <taxon>Lophotrochozoa</taxon>
        <taxon>Annelida</taxon>
        <taxon>Clitellata</taxon>
        <taxon>Hirudinea</taxon>
        <taxon>Rhynchobdellida</taxon>
        <taxon>Glossiphoniidae</taxon>
        <taxon>Helobdella</taxon>
    </lineage>
</organism>
<keyword evidence="8" id="KW-1185">Reference proteome</keyword>
<reference evidence="7" key="3">
    <citation type="submission" date="2015-06" db="UniProtKB">
        <authorList>
            <consortium name="EnsemblMetazoa"/>
        </authorList>
    </citation>
    <scope>IDENTIFICATION</scope>
</reference>
<evidence type="ECO:0000256" key="3">
    <source>
        <dbReference type="ARBA" id="ARBA00049616"/>
    </source>
</evidence>
<dbReference type="CDD" id="cd03192">
    <property type="entry name" value="GST_C_Sigma_like"/>
    <property type="match status" value="1"/>
</dbReference>